<accession>A0A8H5GR68</accession>
<gene>
    <name evidence="7" type="ORF">D9758_002779</name>
</gene>
<evidence type="ECO:0000313" key="8">
    <source>
        <dbReference type="Proteomes" id="UP000559256"/>
    </source>
</evidence>
<dbReference type="GO" id="GO:0005664">
    <property type="term" value="C:nuclear origin of replication recognition complex"/>
    <property type="evidence" value="ECO:0007669"/>
    <property type="project" value="TreeGrafter"/>
</dbReference>
<dbReference type="InterPro" id="IPR020796">
    <property type="entry name" value="ORC5"/>
</dbReference>
<dbReference type="PANTHER" id="PTHR12705">
    <property type="entry name" value="ORIGIN RECOGNITION COMPLEX SUBUNIT 5"/>
    <property type="match status" value="1"/>
</dbReference>
<reference evidence="7 8" key="1">
    <citation type="journal article" date="2020" name="ISME J.">
        <title>Uncovering the hidden diversity of litter-decomposition mechanisms in mushroom-forming fungi.</title>
        <authorList>
            <person name="Floudas D."/>
            <person name="Bentzer J."/>
            <person name="Ahren D."/>
            <person name="Johansson T."/>
            <person name="Persson P."/>
            <person name="Tunlid A."/>
        </authorList>
    </citation>
    <scope>NUCLEOTIDE SEQUENCE [LARGE SCALE GENOMIC DNA]</scope>
    <source>
        <strain evidence="7 8">CBS 291.85</strain>
    </source>
</reference>
<comment type="caution">
    <text evidence="7">The sequence shown here is derived from an EMBL/GenBank/DDBJ whole genome shotgun (WGS) entry which is preliminary data.</text>
</comment>
<dbReference type="Proteomes" id="UP000559256">
    <property type="component" value="Unassembled WGS sequence"/>
</dbReference>
<keyword evidence="3" id="KW-0539">Nucleus</keyword>
<keyword evidence="8" id="KW-1185">Reference proteome</keyword>
<organism evidence="7 8">
    <name type="scientific">Tetrapyrgos nigripes</name>
    <dbReference type="NCBI Taxonomy" id="182062"/>
    <lineage>
        <taxon>Eukaryota</taxon>
        <taxon>Fungi</taxon>
        <taxon>Dikarya</taxon>
        <taxon>Basidiomycota</taxon>
        <taxon>Agaricomycotina</taxon>
        <taxon>Agaricomycetes</taxon>
        <taxon>Agaricomycetidae</taxon>
        <taxon>Agaricales</taxon>
        <taxon>Marasmiineae</taxon>
        <taxon>Marasmiaceae</taxon>
        <taxon>Tetrapyrgos</taxon>
    </lineage>
</organism>
<feature type="region of interest" description="Disordered" evidence="4">
    <location>
        <begin position="324"/>
        <end position="372"/>
    </location>
</feature>
<dbReference type="GO" id="GO:0006270">
    <property type="term" value="P:DNA replication initiation"/>
    <property type="evidence" value="ECO:0007669"/>
    <property type="project" value="TreeGrafter"/>
</dbReference>
<dbReference type="InterPro" id="IPR048866">
    <property type="entry name" value="ORC5_lid"/>
</dbReference>
<protein>
    <recommendedName>
        <fullName evidence="9">Origin recognition complex subunit 5</fullName>
    </recommendedName>
</protein>
<evidence type="ECO:0000259" key="5">
    <source>
        <dbReference type="Pfam" id="PF14630"/>
    </source>
</evidence>
<evidence type="ECO:0000256" key="2">
    <source>
        <dbReference type="ARBA" id="ARBA00022705"/>
    </source>
</evidence>
<dbReference type="AlphaFoldDB" id="A0A8H5GR68"/>
<feature type="domain" description="ORC5 lid" evidence="6">
    <location>
        <begin position="221"/>
        <end position="260"/>
    </location>
</feature>
<feature type="compositionally biased region" description="Acidic residues" evidence="4">
    <location>
        <begin position="343"/>
        <end position="352"/>
    </location>
</feature>
<dbReference type="EMBL" id="JAACJM010000013">
    <property type="protein sequence ID" value="KAF5369509.1"/>
    <property type="molecule type" value="Genomic_DNA"/>
</dbReference>
<name>A0A8H5GR68_9AGAR</name>
<evidence type="ECO:0000259" key="6">
    <source>
        <dbReference type="Pfam" id="PF21639"/>
    </source>
</evidence>
<sequence>MSTVTEVSTLLRLSPTPFIFINDLTSPRLTTNSLINDLDAQDVHTARIDGVVCFTPRLFFDTVINALTRWKPTWEDGCANWSPSELHTTKRYNDSFDAFLHGLKDVHTHLTQENQNPTKMVLIVENPERLKEGMPEVLVPLTRLRELLKLDISVVFVSAQRWEDIKPPLGAALDPYYIDLGIPTKDAIMKQISASFTDHLWRIPSSSSSPTPYHPAFQPLYAQYLSLVYDICHTFTDDPSEIGYIAAARWPGFVKPILDGYSQRLQEADPDENIELEVPSVEFIMRLTRHFKPSLNTALEQLFTRQTNATDWAAANEPNEDVLDQILGLPPSSPTKSRHVATDDEGMDDDELPSLQSSPTRPRSERIRNLQSQNPTFADYALPLFSSNAASSSTAPVALSSALPRMSRFVLVAAFLASMNPIKSDLRLFGRGLDGKKRRRRVVRTKKAPKPISGPVKIPQRYLGPSPFSLDRMIAILGALLEEHDVPDDDEMPEEFTIPGEYTDMETRRVGVYASITQLTNMRLLVRTTPLDKLDGPPMYKTGPGVASSYEDVSAMAKGLGITLGDLIWEREN</sequence>
<evidence type="ECO:0000256" key="4">
    <source>
        <dbReference type="SAM" id="MobiDB-lite"/>
    </source>
</evidence>
<dbReference type="Pfam" id="PF14630">
    <property type="entry name" value="ORC5_C"/>
    <property type="match status" value="1"/>
</dbReference>
<dbReference type="InterPro" id="IPR047088">
    <property type="entry name" value="ORC5_C"/>
</dbReference>
<dbReference type="GO" id="GO:0003688">
    <property type="term" value="F:DNA replication origin binding"/>
    <property type="evidence" value="ECO:0007669"/>
    <property type="project" value="TreeGrafter"/>
</dbReference>
<keyword evidence="2" id="KW-0235">DNA replication</keyword>
<feature type="domain" description="Origin recognition complex subunit 5 C-terminal" evidence="5">
    <location>
        <begin position="403"/>
        <end position="566"/>
    </location>
</feature>
<evidence type="ECO:0008006" key="9">
    <source>
        <dbReference type="Google" id="ProtNLM"/>
    </source>
</evidence>
<dbReference type="Pfam" id="PF21639">
    <property type="entry name" value="ORC5_lid"/>
    <property type="match status" value="1"/>
</dbReference>
<evidence type="ECO:0000256" key="1">
    <source>
        <dbReference type="ARBA" id="ARBA00004123"/>
    </source>
</evidence>
<dbReference type="OrthoDB" id="365981at2759"/>
<comment type="subcellular location">
    <subcellularLocation>
        <location evidence="1">Nucleus</location>
    </subcellularLocation>
</comment>
<evidence type="ECO:0000313" key="7">
    <source>
        <dbReference type="EMBL" id="KAF5369509.1"/>
    </source>
</evidence>
<evidence type="ECO:0000256" key="3">
    <source>
        <dbReference type="ARBA" id="ARBA00023242"/>
    </source>
</evidence>
<dbReference type="PANTHER" id="PTHR12705:SF0">
    <property type="entry name" value="ORIGIN RECOGNITION COMPLEX SUBUNIT 5"/>
    <property type="match status" value="1"/>
</dbReference>
<proteinExistence type="predicted"/>